<dbReference type="InterPro" id="IPR011010">
    <property type="entry name" value="DNA_brk_join_enz"/>
</dbReference>
<dbReference type="Proteomes" id="UP000656077">
    <property type="component" value="Unassembled WGS sequence"/>
</dbReference>
<comment type="caution">
    <text evidence="5">The sequence shown here is derived from an EMBL/GenBank/DDBJ whole genome shotgun (WGS) entry which is preliminary data.</text>
</comment>
<dbReference type="GO" id="GO:0015074">
    <property type="term" value="P:DNA integration"/>
    <property type="evidence" value="ECO:0007669"/>
    <property type="project" value="InterPro"/>
</dbReference>
<accession>A0A964W0L4</accession>
<dbReference type="InterPro" id="IPR002104">
    <property type="entry name" value="Integrase_catalytic"/>
</dbReference>
<keyword evidence="1 3" id="KW-0238">DNA-binding</keyword>
<dbReference type="SUPFAM" id="SSF56349">
    <property type="entry name" value="DNA breaking-rejoining enzymes"/>
    <property type="match status" value="1"/>
</dbReference>
<proteinExistence type="predicted"/>
<name>A0A964W0L4_9CLOT</name>
<evidence type="ECO:0000256" key="1">
    <source>
        <dbReference type="ARBA" id="ARBA00023125"/>
    </source>
</evidence>
<dbReference type="GO" id="GO:0003677">
    <property type="term" value="F:DNA binding"/>
    <property type="evidence" value="ECO:0007669"/>
    <property type="project" value="UniProtKB-UniRule"/>
</dbReference>
<dbReference type="PROSITE" id="PS51900">
    <property type="entry name" value="CB"/>
    <property type="match status" value="1"/>
</dbReference>
<evidence type="ECO:0000313" key="6">
    <source>
        <dbReference type="Proteomes" id="UP000656077"/>
    </source>
</evidence>
<protein>
    <submittedName>
        <fullName evidence="5">Tyrosine-type recombinase/integrase</fullName>
    </submittedName>
</protein>
<gene>
    <name evidence="5" type="ORF">GKZ28_01670</name>
</gene>
<dbReference type="InterPro" id="IPR010998">
    <property type="entry name" value="Integrase_recombinase_N"/>
</dbReference>
<dbReference type="GO" id="GO:0006310">
    <property type="term" value="P:DNA recombination"/>
    <property type="evidence" value="ECO:0007669"/>
    <property type="project" value="UniProtKB-KW"/>
</dbReference>
<evidence type="ECO:0000256" key="3">
    <source>
        <dbReference type="PROSITE-ProRule" id="PRU01248"/>
    </source>
</evidence>
<sequence length="729" mass="86063">MILTNEIGIIIREFLENENIETSVVTKTINIFNGYKKEDLSWNELCIMLDKNKDIGKYILQCFKHLYKNDIIEDEYSEYIKNNIEILRESSNNLSIKKYYFVGSNPRNIYSCNIGKRGDNFIYIAMKNEVISDIIHEFVRYIRDNKVIISRIIKFIECFEESLGAFNKNVQSILDFNIDTLEQQLKFIKNNGYKHHIVCLRWFYLYVLNSYDEYDKAFFDIKRGIDRKYFMKNNFFDLYMDGYKVIYINSFDIVSDFDKWIVADNDVREKATLENENRYFPIDFTRIKSIKLREMVKKWCWQLQVVLKSINNNSNKLIKYIEFCNELEKKYTNINMNSLNEIERYFSCEYILEFTNYLEGKGMAHNTINGYKITIKSFSDFIRGEGVNISPFIDKYLYCQRLKNNNIEKIDDQALDKVFMTIKKMIEDGTVYEKLIGIIIHLQLNTSLRRSSILSLDIDCIKDTVKDGEYFIEGKDSPTVSSKAKTSNGGFTEVNPSKYVINLIRYAIKITNGMRINCDDKNISRKIFIKEKTRFNVMGSISEDEVYRKFKEILIMNDIDDSRYTSRNCRNTFMTKVVRYYREKGDFVKAIAATGHKDIKTTLNYVDDDVEEYLEAMYKVCIGDVRLLGKIVNEYEINKKSQRLVSNGCGYCGNEFHRSDRIACLICQDFRVTIDREKYFINAVEKIDKDINSEKIMHEREHLISIKKLLVAYLGAIISFRRELEGGDE</sequence>
<feature type="domain" description="Core-binding (CB)" evidence="4">
    <location>
        <begin position="290"/>
        <end position="383"/>
    </location>
</feature>
<dbReference type="InterPro" id="IPR013762">
    <property type="entry name" value="Integrase-like_cat_sf"/>
</dbReference>
<reference evidence="5" key="1">
    <citation type="submission" date="2019-12" db="EMBL/GenBank/DDBJ databases">
        <title>Microbes associate with the intestines of laboratory mice.</title>
        <authorList>
            <person name="Navarre W."/>
            <person name="Wong E."/>
        </authorList>
    </citation>
    <scope>NUCLEOTIDE SEQUENCE</scope>
    <source>
        <strain evidence="5">NM79_F5</strain>
    </source>
</reference>
<dbReference type="Gene3D" id="1.10.150.130">
    <property type="match status" value="1"/>
</dbReference>
<evidence type="ECO:0000256" key="2">
    <source>
        <dbReference type="ARBA" id="ARBA00023172"/>
    </source>
</evidence>
<dbReference type="AlphaFoldDB" id="A0A964W0L4"/>
<evidence type="ECO:0000259" key="4">
    <source>
        <dbReference type="PROSITE" id="PS51900"/>
    </source>
</evidence>
<dbReference type="Pfam" id="PF00589">
    <property type="entry name" value="Phage_integrase"/>
    <property type="match status" value="1"/>
</dbReference>
<dbReference type="Gene3D" id="1.10.443.10">
    <property type="entry name" value="Intergrase catalytic core"/>
    <property type="match status" value="1"/>
</dbReference>
<dbReference type="EMBL" id="WSRQ01000002">
    <property type="protein sequence ID" value="MVX62409.1"/>
    <property type="molecule type" value="Genomic_DNA"/>
</dbReference>
<keyword evidence="2" id="KW-0233">DNA recombination</keyword>
<dbReference type="InterPro" id="IPR044068">
    <property type="entry name" value="CB"/>
</dbReference>
<evidence type="ECO:0000313" key="5">
    <source>
        <dbReference type="EMBL" id="MVX62409.1"/>
    </source>
</evidence>
<organism evidence="5 6">
    <name type="scientific">Clostridium chromiireducens</name>
    <dbReference type="NCBI Taxonomy" id="225345"/>
    <lineage>
        <taxon>Bacteria</taxon>
        <taxon>Bacillati</taxon>
        <taxon>Bacillota</taxon>
        <taxon>Clostridia</taxon>
        <taxon>Eubacteriales</taxon>
        <taxon>Clostridiaceae</taxon>
        <taxon>Clostridium</taxon>
    </lineage>
</organism>
<dbReference type="RefSeq" id="WP_160357833.1">
    <property type="nucleotide sequence ID" value="NZ_WSRQ01000002.1"/>
</dbReference>